<dbReference type="PROSITE" id="PS01037">
    <property type="entry name" value="SBP_BACTERIAL_1"/>
    <property type="match status" value="1"/>
</dbReference>
<dbReference type="Gene3D" id="3.40.190.10">
    <property type="entry name" value="Periplasmic binding protein-like II"/>
    <property type="match status" value="1"/>
</dbReference>
<organism evidence="4">
    <name type="scientific">freshwater metagenome</name>
    <dbReference type="NCBI Taxonomy" id="449393"/>
    <lineage>
        <taxon>unclassified sequences</taxon>
        <taxon>metagenomes</taxon>
        <taxon>ecological metagenomes</taxon>
    </lineage>
</organism>
<evidence type="ECO:0008006" key="5">
    <source>
        <dbReference type="Google" id="ProtNLM"/>
    </source>
</evidence>
<keyword evidence="3" id="KW-0732">Signal</keyword>
<dbReference type="EMBL" id="JNSL01000045">
    <property type="protein sequence ID" value="KGA18336.1"/>
    <property type="molecule type" value="Genomic_DNA"/>
</dbReference>
<dbReference type="InterPro" id="IPR050490">
    <property type="entry name" value="Bact_solute-bd_prot1"/>
</dbReference>
<protein>
    <recommendedName>
        <fullName evidence="5">Sugar ABC transporter substrate-binding protein</fullName>
    </recommendedName>
</protein>
<dbReference type="PANTHER" id="PTHR43649">
    <property type="entry name" value="ARABINOSE-BINDING PROTEIN-RELATED"/>
    <property type="match status" value="1"/>
</dbReference>
<gene>
    <name evidence="4" type="ORF">GM51_8635</name>
</gene>
<dbReference type="InterPro" id="IPR006059">
    <property type="entry name" value="SBP"/>
</dbReference>
<evidence type="ECO:0000256" key="3">
    <source>
        <dbReference type="ARBA" id="ARBA00022729"/>
    </source>
</evidence>
<keyword evidence="2" id="KW-0813">Transport</keyword>
<proteinExistence type="inferred from homology"/>
<dbReference type="SUPFAM" id="SSF53850">
    <property type="entry name" value="Periplasmic binding protein-like II"/>
    <property type="match status" value="1"/>
</dbReference>
<evidence type="ECO:0000256" key="1">
    <source>
        <dbReference type="ARBA" id="ARBA00008520"/>
    </source>
</evidence>
<dbReference type="PANTHER" id="PTHR43649:SF12">
    <property type="entry name" value="DIACETYLCHITOBIOSE BINDING PROTEIN DASA"/>
    <property type="match status" value="1"/>
</dbReference>
<comment type="caution">
    <text evidence="4">The sequence shown here is derived from an EMBL/GenBank/DDBJ whole genome shotgun (WGS) entry which is preliminary data.</text>
</comment>
<evidence type="ECO:0000256" key="2">
    <source>
        <dbReference type="ARBA" id="ARBA00022448"/>
    </source>
</evidence>
<dbReference type="AlphaFoldDB" id="A0A094QVI5"/>
<evidence type="ECO:0000313" key="4">
    <source>
        <dbReference type="EMBL" id="KGA18336.1"/>
    </source>
</evidence>
<dbReference type="InterPro" id="IPR006061">
    <property type="entry name" value="SBP_1_CS"/>
</dbReference>
<reference evidence="4" key="1">
    <citation type="submission" date="2014-06" db="EMBL/GenBank/DDBJ databases">
        <title>Key roles for freshwater Actinobacteria revealed by deep metagenomic sequencing.</title>
        <authorList>
            <person name="Ghai R."/>
            <person name="Mizuno C.M."/>
            <person name="Picazo A."/>
            <person name="Camacho A."/>
            <person name="Rodriguez-Valera F."/>
        </authorList>
    </citation>
    <scope>NUCLEOTIDE SEQUENCE</scope>
</reference>
<dbReference type="Pfam" id="PF01547">
    <property type="entry name" value="SBP_bac_1"/>
    <property type="match status" value="1"/>
</dbReference>
<comment type="similarity">
    <text evidence="1">Belongs to the bacterial solute-binding protein 1 family.</text>
</comment>
<name>A0A094QVI5_9ZZZZ</name>
<sequence length="450" mass="47966">MKSFTSSKKLRVSLVAGFVSLSLATVGLQNANAVTELRFAALAGIDGNFKPVIEQWNKENPDIQVKVETLPAGIPEIVKNLAASALAGNSPDIINNLDTYADQLADVGFTEDLTKYFGTGPGALKRANFNQAFLSSYVPINLPKQVHGLPIAADATVIFYNKTLFKKAGVAAPKDGWTYDQYLKTCDAMSKWGAKQKPQVWGSSGGPGGGSKSIWQAQYNPFLRSVGAYTYDRNTNTSKIAAPEAIAAWKQLVKPWQSGCIPKYSISSGKTPPTFQGGQYAMETSVRALLPTYKAGLAEKKMDWDVVDMPTIPGKVSKFIVGGGSYGLGMAATSKNKAAAWKFIDWFYTTKNGGINTLQASGSLVPPTDAGIANGDWRKLAAPPANVNAFGRAIKNSFIAPKLPGQAGTVLDTVIADALAEILLKNVSVEAAFKKAEAKVTTAIKKELAQ</sequence>
<dbReference type="GO" id="GO:0055085">
    <property type="term" value="P:transmembrane transport"/>
    <property type="evidence" value="ECO:0007669"/>
    <property type="project" value="InterPro"/>
</dbReference>
<accession>A0A094QVI5</accession>